<dbReference type="InterPro" id="IPR049975">
    <property type="entry name" value="SAV_915-like_dom"/>
</dbReference>
<name>A0ABV8HGS8_9ACTN</name>
<dbReference type="InterPro" id="IPR009839">
    <property type="entry name" value="SseB_N"/>
</dbReference>
<sequence length="155" mass="16115">MHVSQHQPASGEPTGGERSAAPTIDTASGPPRGGDTTSAAPVTRSLYVPIRRGPAGSVVLLWRTPFGNRTAVAFTSDQRLRSVLGPAQPWIRLSAAALRRMAEPLGALHLTVDPVLTARQPATWAAAPAPAEPLGSRIEPAPHAPHQQQPAASAP</sequence>
<organism evidence="3 4">
    <name type="scientific">Streptomyces polygonati</name>
    <dbReference type="NCBI Taxonomy" id="1617087"/>
    <lineage>
        <taxon>Bacteria</taxon>
        <taxon>Bacillati</taxon>
        <taxon>Actinomycetota</taxon>
        <taxon>Actinomycetes</taxon>
        <taxon>Kitasatosporales</taxon>
        <taxon>Streptomycetaceae</taxon>
        <taxon>Streptomyces</taxon>
    </lineage>
</organism>
<feature type="region of interest" description="Disordered" evidence="1">
    <location>
        <begin position="124"/>
        <end position="155"/>
    </location>
</feature>
<evidence type="ECO:0000256" key="1">
    <source>
        <dbReference type="SAM" id="MobiDB-lite"/>
    </source>
</evidence>
<reference evidence="4" key="1">
    <citation type="journal article" date="2019" name="Int. J. Syst. Evol. Microbiol.">
        <title>The Global Catalogue of Microorganisms (GCM) 10K type strain sequencing project: providing services to taxonomists for standard genome sequencing and annotation.</title>
        <authorList>
            <consortium name="The Broad Institute Genomics Platform"/>
            <consortium name="The Broad Institute Genome Sequencing Center for Infectious Disease"/>
            <person name="Wu L."/>
            <person name="Ma J."/>
        </authorList>
    </citation>
    <scope>NUCLEOTIDE SEQUENCE [LARGE SCALE GENOMIC DNA]</scope>
    <source>
        <strain evidence="4">CGMCC 4.7237</strain>
    </source>
</reference>
<accession>A0ABV8HGS8</accession>
<evidence type="ECO:0000259" key="2">
    <source>
        <dbReference type="Pfam" id="PF07179"/>
    </source>
</evidence>
<feature type="domain" description="SseB protein N-terminal" evidence="2">
    <location>
        <begin position="57"/>
        <end position="114"/>
    </location>
</feature>
<dbReference type="EMBL" id="JBHSBB010000006">
    <property type="protein sequence ID" value="MFC4031070.1"/>
    <property type="molecule type" value="Genomic_DNA"/>
</dbReference>
<dbReference type="NCBIfam" id="NF042914">
    <property type="entry name" value="SAV915_dom"/>
    <property type="match status" value="1"/>
</dbReference>
<dbReference type="RefSeq" id="WP_386426899.1">
    <property type="nucleotide sequence ID" value="NZ_JBHSBB010000006.1"/>
</dbReference>
<dbReference type="Pfam" id="PF07179">
    <property type="entry name" value="SseB"/>
    <property type="match status" value="1"/>
</dbReference>
<dbReference type="Proteomes" id="UP001595765">
    <property type="component" value="Unassembled WGS sequence"/>
</dbReference>
<protein>
    <submittedName>
        <fullName evidence="3">SAV_915 family protein</fullName>
    </submittedName>
</protein>
<gene>
    <name evidence="3" type="ORF">ACFO3J_06245</name>
</gene>
<feature type="region of interest" description="Disordered" evidence="1">
    <location>
        <begin position="1"/>
        <end position="40"/>
    </location>
</feature>
<evidence type="ECO:0000313" key="4">
    <source>
        <dbReference type="Proteomes" id="UP001595765"/>
    </source>
</evidence>
<feature type="compositionally biased region" description="Low complexity" evidence="1">
    <location>
        <begin position="124"/>
        <end position="133"/>
    </location>
</feature>
<keyword evidence="4" id="KW-1185">Reference proteome</keyword>
<comment type="caution">
    <text evidence="3">The sequence shown here is derived from an EMBL/GenBank/DDBJ whole genome shotgun (WGS) entry which is preliminary data.</text>
</comment>
<proteinExistence type="predicted"/>
<feature type="compositionally biased region" description="Low complexity" evidence="1">
    <location>
        <begin position="144"/>
        <end position="155"/>
    </location>
</feature>
<evidence type="ECO:0000313" key="3">
    <source>
        <dbReference type="EMBL" id="MFC4031070.1"/>
    </source>
</evidence>